<evidence type="ECO:0000313" key="11">
    <source>
        <dbReference type="EMBL" id="MDQ0159144.1"/>
    </source>
</evidence>
<dbReference type="NCBIfam" id="TIGR00460">
    <property type="entry name" value="fmt"/>
    <property type="match status" value="1"/>
</dbReference>
<dbReference type="InterPro" id="IPR005794">
    <property type="entry name" value="Fmt"/>
</dbReference>
<dbReference type="Pfam" id="PF02911">
    <property type="entry name" value="Formyl_trans_C"/>
    <property type="match status" value="1"/>
</dbReference>
<evidence type="ECO:0000256" key="2">
    <source>
        <dbReference type="ARBA" id="ARBA00010699"/>
    </source>
</evidence>
<comment type="function">
    <text evidence="1 8">Attaches a formyl group to the free amino group of methionyl-tRNA(fMet). The formyl group appears to play a dual role in the initiator identity of N-formylmethionyl-tRNA by promoting its recognition by IF2 and preventing the misappropriation of this tRNA by the elongation apparatus.</text>
</comment>
<dbReference type="HAMAP" id="MF_00182">
    <property type="entry name" value="Formyl_trans"/>
    <property type="match status" value="1"/>
</dbReference>
<dbReference type="SUPFAM" id="SSF50486">
    <property type="entry name" value="FMT C-terminal domain-like"/>
    <property type="match status" value="1"/>
</dbReference>
<comment type="caution">
    <text evidence="11">The sequence shown here is derived from an EMBL/GenBank/DDBJ whole genome shotgun (WGS) entry which is preliminary data.</text>
</comment>
<dbReference type="InterPro" id="IPR005793">
    <property type="entry name" value="Formyl_trans_C"/>
</dbReference>
<dbReference type="Proteomes" id="UP001224359">
    <property type="component" value="Unassembled WGS sequence"/>
</dbReference>
<evidence type="ECO:0000313" key="12">
    <source>
        <dbReference type="Proteomes" id="UP001224359"/>
    </source>
</evidence>
<dbReference type="CDD" id="cd08646">
    <property type="entry name" value="FMT_core_Met-tRNA-FMT_N"/>
    <property type="match status" value="1"/>
</dbReference>
<feature type="domain" description="Formyl transferase N-terminal" evidence="9">
    <location>
        <begin position="3"/>
        <end position="180"/>
    </location>
</feature>
<evidence type="ECO:0000256" key="7">
    <source>
        <dbReference type="ARBA" id="ARBA00048558"/>
    </source>
</evidence>
<evidence type="ECO:0000256" key="3">
    <source>
        <dbReference type="ARBA" id="ARBA00012261"/>
    </source>
</evidence>
<dbReference type="InterPro" id="IPR037022">
    <property type="entry name" value="Formyl_trans_C_sf"/>
</dbReference>
<dbReference type="PANTHER" id="PTHR11138">
    <property type="entry name" value="METHIONYL-TRNA FORMYLTRANSFERASE"/>
    <property type="match status" value="1"/>
</dbReference>
<comment type="similarity">
    <text evidence="2 8">Belongs to the Fmt family.</text>
</comment>
<evidence type="ECO:0000256" key="6">
    <source>
        <dbReference type="ARBA" id="ARBA00022917"/>
    </source>
</evidence>
<dbReference type="PANTHER" id="PTHR11138:SF5">
    <property type="entry name" value="METHIONYL-TRNA FORMYLTRANSFERASE, MITOCHONDRIAL"/>
    <property type="match status" value="1"/>
</dbReference>
<dbReference type="GO" id="GO:0004479">
    <property type="term" value="F:methionyl-tRNA formyltransferase activity"/>
    <property type="evidence" value="ECO:0007669"/>
    <property type="project" value="UniProtKB-EC"/>
</dbReference>
<evidence type="ECO:0000259" key="10">
    <source>
        <dbReference type="Pfam" id="PF02911"/>
    </source>
</evidence>
<evidence type="ECO:0000256" key="5">
    <source>
        <dbReference type="ARBA" id="ARBA00022679"/>
    </source>
</evidence>
<dbReference type="InterPro" id="IPR041711">
    <property type="entry name" value="Met-tRNA-FMT_N"/>
</dbReference>
<dbReference type="Gene3D" id="3.10.25.10">
    <property type="entry name" value="Formyl transferase, C-terminal domain"/>
    <property type="match status" value="1"/>
</dbReference>
<organism evidence="11 12">
    <name type="scientific">Alkalibacillus salilacus</name>
    <dbReference type="NCBI Taxonomy" id="284582"/>
    <lineage>
        <taxon>Bacteria</taxon>
        <taxon>Bacillati</taxon>
        <taxon>Bacillota</taxon>
        <taxon>Bacilli</taxon>
        <taxon>Bacillales</taxon>
        <taxon>Bacillaceae</taxon>
        <taxon>Alkalibacillus</taxon>
    </lineage>
</organism>
<feature type="binding site" evidence="8">
    <location>
        <begin position="109"/>
        <end position="112"/>
    </location>
    <ligand>
        <name>(6S)-5,6,7,8-tetrahydrofolate</name>
        <dbReference type="ChEBI" id="CHEBI:57453"/>
    </ligand>
</feature>
<evidence type="ECO:0000256" key="4">
    <source>
        <dbReference type="ARBA" id="ARBA00016014"/>
    </source>
</evidence>
<dbReference type="SUPFAM" id="SSF53328">
    <property type="entry name" value="Formyltransferase"/>
    <property type="match status" value="1"/>
</dbReference>
<dbReference type="InterPro" id="IPR036477">
    <property type="entry name" value="Formyl_transf_N_sf"/>
</dbReference>
<dbReference type="RefSeq" id="WP_306975380.1">
    <property type="nucleotide sequence ID" value="NZ_JAUSTQ010000003.1"/>
</dbReference>
<dbReference type="EC" id="2.1.2.9" evidence="3 8"/>
<dbReference type="InterPro" id="IPR001555">
    <property type="entry name" value="GART_AS"/>
</dbReference>
<dbReference type="InterPro" id="IPR011034">
    <property type="entry name" value="Formyl_transferase-like_C_sf"/>
</dbReference>
<evidence type="ECO:0000259" key="9">
    <source>
        <dbReference type="Pfam" id="PF00551"/>
    </source>
</evidence>
<comment type="catalytic activity">
    <reaction evidence="7 8">
        <text>L-methionyl-tRNA(fMet) + (6R)-10-formyltetrahydrofolate = N-formyl-L-methionyl-tRNA(fMet) + (6S)-5,6,7,8-tetrahydrofolate + H(+)</text>
        <dbReference type="Rhea" id="RHEA:24380"/>
        <dbReference type="Rhea" id="RHEA-COMP:9952"/>
        <dbReference type="Rhea" id="RHEA-COMP:9953"/>
        <dbReference type="ChEBI" id="CHEBI:15378"/>
        <dbReference type="ChEBI" id="CHEBI:57453"/>
        <dbReference type="ChEBI" id="CHEBI:78530"/>
        <dbReference type="ChEBI" id="CHEBI:78844"/>
        <dbReference type="ChEBI" id="CHEBI:195366"/>
        <dbReference type="EC" id="2.1.2.9"/>
    </reaction>
</comment>
<protein>
    <recommendedName>
        <fullName evidence="4 8">Methionyl-tRNA formyltransferase</fullName>
        <ecNumber evidence="3 8">2.1.2.9</ecNumber>
    </recommendedName>
</protein>
<dbReference type="Gene3D" id="3.40.50.170">
    <property type="entry name" value="Formyl transferase, N-terminal domain"/>
    <property type="match status" value="1"/>
</dbReference>
<dbReference type="InterPro" id="IPR002376">
    <property type="entry name" value="Formyl_transf_N"/>
</dbReference>
<sequence length="313" mass="34719">MTKRIVFMGTPDFSVPVLEQLIESSYDVVAVVTQPDRPKGRKKKLTPSPVKAFAQSHEIPVLQPEKIKHDYQTILDYHPDLIVTAAYGQILPEPLLESPPYGCINVHASLLPKLRGGAPIHYAILNGEKETGITIMYMVKALDAGAMLSQEKVSIHDHDTVGDLHDRLAEVGSQLLMRTIPQLFEGSLEPTEQNHEDATYAPNITREVERIDFADTQQNIYNQVRGLNPWPVAFTTYHDQTIKIWSAEKINDKSNQKPGTIVAVDVDKGVDIATGDGGILRLTEIQPAGKKRMKTVDFLRGSADFFTVGDQLG</sequence>
<accession>A0ABT9VDU4</accession>
<dbReference type="Pfam" id="PF00551">
    <property type="entry name" value="Formyl_trans_N"/>
    <property type="match status" value="1"/>
</dbReference>
<evidence type="ECO:0000256" key="8">
    <source>
        <dbReference type="HAMAP-Rule" id="MF_00182"/>
    </source>
</evidence>
<feature type="domain" description="Formyl transferase C-terminal" evidence="10">
    <location>
        <begin position="203"/>
        <end position="302"/>
    </location>
</feature>
<dbReference type="EMBL" id="JAUSTQ010000003">
    <property type="protein sequence ID" value="MDQ0159144.1"/>
    <property type="molecule type" value="Genomic_DNA"/>
</dbReference>
<keyword evidence="6 8" id="KW-0648">Protein biosynthesis</keyword>
<evidence type="ECO:0000256" key="1">
    <source>
        <dbReference type="ARBA" id="ARBA00002606"/>
    </source>
</evidence>
<reference evidence="11 12" key="1">
    <citation type="submission" date="2023-07" db="EMBL/GenBank/DDBJ databases">
        <title>Genomic Encyclopedia of Type Strains, Phase IV (KMG-IV): sequencing the most valuable type-strain genomes for metagenomic binning, comparative biology and taxonomic classification.</title>
        <authorList>
            <person name="Goeker M."/>
        </authorList>
    </citation>
    <scope>NUCLEOTIDE SEQUENCE [LARGE SCALE GENOMIC DNA]</scope>
    <source>
        <strain evidence="11 12">DSM 16460</strain>
    </source>
</reference>
<keyword evidence="12" id="KW-1185">Reference proteome</keyword>
<name>A0ABT9VDU4_9BACI</name>
<proteinExistence type="inferred from homology"/>
<keyword evidence="5 8" id="KW-0808">Transferase</keyword>
<dbReference type="InterPro" id="IPR044135">
    <property type="entry name" value="Met-tRNA-FMT_C"/>
</dbReference>
<dbReference type="PROSITE" id="PS00373">
    <property type="entry name" value="GART"/>
    <property type="match status" value="1"/>
</dbReference>
<dbReference type="CDD" id="cd08704">
    <property type="entry name" value="Met_tRNA_FMT_C"/>
    <property type="match status" value="1"/>
</dbReference>
<gene>
    <name evidence="8" type="primary">fmt</name>
    <name evidence="11" type="ORF">J2S77_001108</name>
</gene>